<dbReference type="EMBL" id="JAOCKG010000007">
    <property type="protein sequence ID" value="MDH2052325.1"/>
    <property type="molecule type" value="Genomic_DNA"/>
</dbReference>
<dbReference type="RefSeq" id="WP_280027820.1">
    <property type="nucleotide sequence ID" value="NZ_JAOCKG010000007.1"/>
</dbReference>
<evidence type="ECO:0008006" key="4">
    <source>
        <dbReference type="Google" id="ProtNLM"/>
    </source>
</evidence>
<comment type="caution">
    <text evidence="2">The sequence shown here is derived from an EMBL/GenBank/DDBJ whole genome shotgun (WGS) entry which is preliminary data.</text>
</comment>
<dbReference type="Gene3D" id="1.10.443.10">
    <property type="entry name" value="Intergrase catalytic core"/>
    <property type="match status" value="1"/>
</dbReference>
<dbReference type="GO" id="GO:0003677">
    <property type="term" value="F:DNA binding"/>
    <property type="evidence" value="ECO:0007669"/>
    <property type="project" value="InterPro"/>
</dbReference>
<organism evidence="2 3">
    <name type="scientific">Achromobacter marplatensis</name>
    <dbReference type="NCBI Taxonomy" id="470868"/>
    <lineage>
        <taxon>Bacteria</taxon>
        <taxon>Pseudomonadati</taxon>
        <taxon>Pseudomonadota</taxon>
        <taxon>Betaproteobacteria</taxon>
        <taxon>Burkholderiales</taxon>
        <taxon>Alcaligenaceae</taxon>
        <taxon>Achromobacter</taxon>
    </lineage>
</organism>
<dbReference type="AlphaFoldDB" id="A0AA43B1U4"/>
<keyword evidence="1" id="KW-0233">DNA recombination</keyword>
<dbReference type="Proteomes" id="UP001161276">
    <property type="component" value="Unassembled WGS sequence"/>
</dbReference>
<dbReference type="GO" id="GO:0015074">
    <property type="term" value="P:DNA integration"/>
    <property type="evidence" value="ECO:0007669"/>
    <property type="project" value="InterPro"/>
</dbReference>
<dbReference type="GO" id="GO:0006310">
    <property type="term" value="P:DNA recombination"/>
    <property type="evidence" value="ECO:0007669"/>
    <property type="project" value="UniProtKB-KW"/>
</dbReference>
<sequence>MAKVNHQTDPLLRDLDILLFPAEEIATKTQAELLKIQISFGWGEQWGTFDIPNHHLPPGRFQRAGHRIIDFRAACEGREQLLKSIVVLSCTLWLSLPPGRGTFIAPTTHLGYLHAIKRLVLNTISCGRDDALWNLLSLDEVETILGHSSRLPAHLQALQHRGVIPQPTFTFKQKPHEGRRKNVPAVESTVHQTQPFQALSDELVAEIGWRCIWITKNLASVVVDTFDLIITNYAPESRSICSRRSLSESAKKFLRRRASELEPSQPLPIPFQINETIVTTSGGKSTSQLTWPPKHLQSLFRFASLVQAAHLFLIGISGGARVSEMLSMTCSGLIETSDGSRLQGRTYKYAATIGGLPRDWPMPKIAADAASNQIALARILRQYSAAMRIDVDSNDLWVAMPHAHFPPGDPAIDLNPQIDRLRSIFNLDGFITQSDLRGRKIHMHRLRKTTGRLVGLALTNSVQVLLDLFGHQSVDTTMKYLLSHADIADEARAVAEAQTIMFAKDALHNHSAGGGRAQKKLEFWENERATLRGMEKLDAQSIDELAIDLTDNGKYWQLVRPGVLCTRILGEIGACVGSALDIDPSNCSPSCQHRYEMPMNKAIVDQTIERIIAHLQFANESGEAMAAAQWEGQLMSNLIRFDDLKEKWSKHPTVAKILTRPA</sequence>
<gene>
    <name evidence="2" type="ORF">N5K24_18100</name>
</gene>
<dbReference type="InterPro" id="IPR011010">
    <property type="entry name" value="DNA_brk_join_enz"/>
</dbReference>
<dbReference type="InterPro" id="IPR013762">
    <property type="entry name" value="Integrase-like_cat_sf"/>
</dbReference>
<protein>
    <recommendedName>
        <fullName evidence="4">Phage integrase family protein</fullName>
    </recommendedName>
</protein>
<name>A0AA43B1U4_9BURK</name>
<proteinExistence type="predicted"/>
<reference evidence="2" key="1">
    <citation type="submission" date="2022-09" db="EMBL/GenBank/DDBJ databases">
        <title>Intensive care unit water sources are persistently colonized with multi-drug resistant bacteria and are the site of extensive horizontal gene transfer of antibiotic resistance genes.</title>
        <authorList>
            <person name="Diorio-Toth L."/>
        </authorList>
    </citation>
    <scope>NUCLEOTIDE SEQUENCE</scope>
    <source>
        <strain evidence="2">GD03676</strain>
    </source>
</reference>
<accession>A0AA43B1U4</accession>
<evidence type="ECO:0000256" key="1">
    <source>
        <dbReference type="ARBA" id="ARBA00023172"/>
    </source>
</evidence>
<dbReference type="SUPFAM" id="SSF56349">
    <property type="entry name" value="DNA breaking-rejoining enzymes"/>
    <property type="match status" value="1"/>
</dbReference>
<evidence type="ECO:0000313" key="2">
    <source>
        <dbReference type="EMBL" id="MDH2052325.1"/>
    </source>
</evidence>
<evidence type="ECO:0000313" key="3">
    <source>
        <dbReference type="Proteomes" id="UP001161276"/>
    </source>
</evidence>